<dbReference type="EMBL" id="JAEFCI010004227">
    <property type="protein sequence ID" value="KAG5461087.1"/>
    <property type="molecule type" value="Genomic_DNA"/>
</dbReference>
<proteinExistence type="predicted"/>
<dbReference type="AlphaFoldDB" id="A0A8H7ZXN4"/>
<feature type="signal peptide" evidence="1">
    <location>
        <begin position="1"/>
        <end position="22"/>
    </location>
</feature>
<reference evidence="2 3" key="1">
    <citation type="journal article" name="Sci. Rep.">
        <title>Genome-scale phylogenetic analyses confirm Olpidium as the closest living zoosporic fungus to the non-flagellated, terrestrial fungi.</title>
        <authorList>
            <person name="Chang Y."/>
            <person name="Rochon D."/>
            <person name="Sekimoto S."/>
            <person name="Wang Y."/>
            <person name="Chovatia M."/>
            <person name="Sandor L."/>
            <person name="Salamov A."/>
            <person name="Grigoriev I.V."/>
            <person name="Stajich J.E."/>
            <person name="Spatafora J.W."/>
        </authorList>
    </citation>
    <scope>NUCLEOTIDE SEQUENCE [LARGE SCALE GENOMIC DNA]</scope>
    <source>
        <strain evidence="2">S191</strain>
    </source>
</reference>
<keyword evidence="1" id="KW-0732">Signal</keyword>
<evidence type="ECO:0000313" key="3">
    <source>
        <dbReference type="Proteomes" id="UP000673691"/>
    </source>
</evidence>
<protein>
    <submittedName>
        <fullName evidence="2">Uncharacterized protein</fullName>
    </submittedName>
</protein>
<dbReference type="Proteomes" id="UP000673691">
    <property type="component" value="Unassembled WGS sequence"/>
</dbReference>
<evidence type="ECO:0000313" key="2">
    <source>
        <dbReference type="EMBL" id="KAG5461087.1"/>
    </source>
</evidence>
<comment type="caution">
    <text evidence="2">The sequence shown here is derived from an EMBL/GenBank/DDBJ whole genome shotgun (WGS) entry which is preliminary data.</text>
</comment>
<keyword evidence="3" id="KW-1185">Reference proteome</keyword>
<name>A0A8H7ZXN4_9FUNG</name>
<accession>A0A8H7ZXN4</accession>
<sequence length="40" mass="4680">MRPVTVLLVWVATWTFSRETRAHVTFPFRPFIDIGLPAHL</sequence>
<feature type="chain" id="PRO_5034835126" evidence="1">
    <location>
        <begin position="23"/>
        <end position="40"/>
    </location>
</feature>
<evidence type="ECO:0000256" key="1">
    <source>
        <dbReference type="SAM" id="SignalP"/>
    </source>
</evidence>
<gene>
    <name evidence="2" type="ORF">BJ554DRAFT_6775</name>
</gene>
<organism evidence="2 3">
    <name type="scientific">Olpidium bornovanus</name>
    <dbReference type="NCBI Taxonomy" id="278681"/>
    <lineage>
        <taxon>Eukaryota</taxon>
        <taxon>Fungi</taxon>
        <taxon>Fungi incertae sedis</taxon>
        <taxon>Olpidiomycota</taxon>
        <taxon>Olpidiomycotina</taxon>
        <taxon>Olpidiomycetes</taxon>
        <taxon>Olpidiales</taxon>
        <taxon>Olpidiaceae</taxon>
        <taxon>Olpidium</taxon>
    </lineage>
</organism>